<keyword evidence="1" id="KW-0472">Membrane</keyword>
<dbReference type="EMBL" id="FQZQ01000011">
    <property type="protein sequence ID" value="SHJ67904.1"/>
    <property type="molecule type" value="Genomic_DNA"/>
</dbReference>
<dbReference type="OrthoDB" id="7866803at2"/>
<keyword evidence="3" id="KW-1185">Reference proteome</keyword>
<sequence length="129" mass="13736">MFTVLAVLILLGPILATAVTALSGAILIRKKSLLGTLLLCLPVLMGVLVLWELRYDLGLSLPEISWFPTGASAELAMMIVAALSLIVLIVAVVKWPQGLRFRAVPAISAALWAAIIFAGWALSQADFSH</sequence>
<keyword evidence="1" id="KW-0812">Transmembrane</keyword>
<gene>
    <name evidence="2" type="ORF">SAMN05444000_111123</name>
</gene>
<dbReference type="AlphaFoldDB" id="A0A1M6L9R2"/>
<dbReference type="RefSeq" id="WP_073252614.1">
    <property type="nucleotide sequence ID" value="NZ_FQZQ01000011.1"/>
</dbReference>
<keyword evidence="1" id="KW-1133">Transmembrane helix</keyword>
<evidence type="ECO:0000313" key="2">
    <source>
        <dbReference type="EMBL" id="SHJ67904.1"/>
    </source>
</evidence>
<feature type="transmembrane region" description="Helical" evidence="1">
    <location>
        <begin position="6"/>
        <end position="28"/>
    </location>
</feature>
<feature type="transmembrane region" description="Helical" evidence="1">
    <location>
        <begin position="33"/>
        <end position="51"/>
    </location>
</feature>
<feature type="transmembrane region" description="Helical" evidence="1">
    <location>
        <begin position="71"/>
        <end position="91"/>
    </location>
</feature>
<feature type="transmembrane region" description="Helical" evidence="1">
    <location>
        <begin position="103"/>
        <end position="122"/>
    </location>
</feature>
<dbReference type="Proteomes" id="UP000183982">
    <property type="component" value="Unassembled WGS sequence"/>
</dbReference>
<dbReference type="STRING" id="1470563.SAMN05444000_111123"/>
<name>A0A1M6L9R2_9RHOB</name>
<evidence type="ECO:0000313" key="3">
    <source>
        <dbReference type="Proteomes" id="UP000183982"/>
    </source>
</evidence>
<accession>A0A1M6L9R2</accession>
<evidence type="ECO:0000256" key="1">
    <source>
        <dbReference type="SAM" id="Phobius"/>
    </source>
</evidence>
<proteinExistence type="predicted"/>
<organism evidence="2 3">
    <name type="scientific">Shimia gijangensis</name>
    <dbReference type="NCBI Taxonomy" id="1470563"/>
    <lineage>
        <taxon>Bacteria</taxon>
        <taxon>Pseudomonadati</taxon>
        <taxon>Pseudomonadota</taxon>
        <taxon>Alphaproteobacteria</taxon>
        <taxon>Rhodobacterales</taxon>
        <taxon>Roseobacteraceae</taxon>
    </lineage>
</organism>
<reference evidence="3" key="1">
    <citation type="submission" date="2016-11" db="EMBL/GenBank/DDBJ databases">
        <authorList>
            <person name="Varghese N."/>
            <person name="Submissions S."/>
        </authorList>
    </citation>
    <scope>NUCLEOTIDE SEQUENCE [LARGE SCALE GENOMIC DNA]</scope>
    <source>
        <strain evidence="3">DSM 100564</strain>
    </source>
</reference>
<protein>
    <submittedName>
        <fullName evidence="2">Uncharacterized protein</fullName>
    </submittedName>
</protein>